<name>A0AAV0GMF5_9ROSI</name>
<evidence type="ECO:0000313" key="3">
    <source>
        <dbReference type="Proteomes" id="UP001154282"/>
    </source>
</evidence>
<gene>
    <name evidence="2" type="ORF">LITE_LOCUS68</name>
</gene>
<feature type="compositionally biased region" description="Acidic residues" evidence="1">
    <location>
        <begin position="39"/>
        <end position="67"/>
    </location>
</feature>
<feature type="compositionally biased region" description="Basic residues" evidence="1">
    <location>
        <begin position="7"/>
        <end position="23"/>
    </location>
</feature>
<comment type="caution">
    <text evidence="2">The sequence shown here is derived from an EMBL/GenBank/DDBJ whole genome shotgun (WGS) entry which is preliminary data.</text>
</comment>
<organism evidence="2 3">
    <name type="scientific">Linum tenue</name>
    <dbReference type="NCBI Taxonomy" id="586396"/>
    <lineage>
        <taxon>Eukaryota</taxon>
        <taxon>Viridiplantae</taxon>
        <taxon>Streptophyta</taxon>
        <taxon>Embryophyta</taxon>
        <taxon>Tracheophyta</taxon>
        <taxon>Spermatophyta</taxon>
        <taxon>Magnoliopsida</taxon>
        <taxon>eudicotyledons</taxon>
        <taxon>Gunneridae</taxon>
        <taxon>Pentapetalae</taxon>
        <taxon>rosids</taxon>
        <taxon>fabids</taxon>
        <taxon>Malpighiales</taxon>
        <taxon>Linaceae</taxon>
        <taxon>Linum</taxon>
    </lineage>
</organism>
<dbReference type="EMBL" id="CAMGYJ010000002">
    <property type="protein sequence ID" value="CAI0374136.1"/>
    <property type="molecule type" value="Genomic_DNA"/>
</dbReference>
<protein>
    <submittedName>
        <fullName evidence="2">Uncharacterized protein</fullName>
    </submittedName>
</protein>
<accession>A0AAV0GMF5</accession>
<evidence type="ECO:0000256" key="1">
    <source>
        <dbReference type="SAM" id="MobiDB-lite"/>
    </source>
</evidence>
<sequence>MAPGALSKKKGSKSSKGPPKKKQKGDLFSEKRPKKADVSDDSDGSDEEVEQLENFDEDSDSELLSGDDDPLADDFGVMMKKKTQARILVLVQTVQTLIQMYLISSGSLELLMNVEQGRKKMQMMSCKPILLRNRTSSGFQQRRNLKLRQIALLIFRISKDESKKLLECFQILKI</sequence>
<feature type="compositionally biased region" description="Basic and acidic residues" evidence="1">
    <location>
        <begin position="24"/>
        <end position="38"/>
    </location>
</feature>
<proteinExistence type="predicted"/>
<keyword evidence="3" id="KW-1185">Reference proteome</keyword>
<dbReference type="AlphaFoldDB" id="A0AAV0GMF5"/>
<feature type="region of interest" description="Disordered" evidence="1">
    <location>
        <begin position="1"/>
        <end position="67"/>
    </location>
</feature>
<dbReference type="Proteomes" id="UP001154282">
    <property type="component" value="Unassembled WGS sequence"/>
</dbReference>
<evidence type="ECO:0000313" key="2">
    <source>
        <dbReference type="EMBL" id="CAI0374136.1"/>
    </source>
</evidence>
<reference evidence="2" key="1">
    <citation type="submission" date="2022-08" db="EMBL/GenBank/DDBJ databases">
        <authorList>
            <person name="Gutierrez-Valencia J."/>
        </authorList>
    </citation>
    <scope>NUCLEOTIDE SEQUENCE</scope>
</reference>